<proteinExistence type="predicted"/>
<gene>
    <name evidence="1" type="ORF">GCM10023213_23020</name>
</gene>
<organism evidence="1 2">
    <name type="scientific">Prosthecobacter algae</name>
    <dbReference type="NCBI Taxonomy" id="1144682"/>
    <lineage>
        <taxon>Bacteria</taxon>
        <taxon>Pseudomonadati</taxon>
        <taxon>Verrucomicrobiota</taxon>
        <taxon>Verrucomicrobiia</taxon>
        <taxon>Verrucomicrobiales</taxon>
        <taxon>Verrucomicrobiaceae</taxon>
        <taxon>Prosthecobacter</taxon>
    </lineage>
</organism>
<protein>
    <submittedName>
        <fullName evidence="1">Uncharacterized protein</fullName>
    </submittedName>
</protein>
<evidence type="ECO:0000313" key="1">
    <source>
        <dbReference type="EMBL" id="GAA5140424.1"/>
    </source>
</evidence>
<keyword evidence="2" id="KW-1185">Reference proteome</keyword>
<evidence type="ECO:0000313" key="2">
    <source>
        <dbReference type="Proteomes" id="UP001499852"/>
    </source>
</evidence>
<sequence length="51" mass="5638">MLNQPSSPRTKIVIPSAALLERILWESVSELLRAVPQARLSEWPVAPSVSL</sequence>
<comment type="caution">
    <text evidence="1">The sequence shown here is derived from an EMBL/GenBank/DDBJ whole genome shotgun (WGS) entry which is preliminary data.</text>
</comment>
<dbReference type="EMBL" id="BAABIA010000004">
    <property type="protein sequence ID" value="GAA5140424.1"/>
    <property type="molecule type" value="Genomic_DNA"/>
</dbReference>
<reference evidence="2" key="1">
    <citation type="journal article" date="2019" name="Int. J. Syst. Evol. Microbiol.">
        <title>The Global Catalogue of Microorganisms (GCM) 10K type strain sequencing project: providing services to taxonomists for standard genome sequencing and annotation.</title>
        <authorList>
            <consortium name="The Broad Institute Genomics Platform"/>
            <consortium name="The Broad Institute Genome Sequencing Center for Infectious Disease"/>
            <person name="Wu L."/>
            <person name="Ma J."/>
        </authorList>
    </citation>
    <scope>NUCLEOTIDE SEQUENCE [LARGE SCALE GENOMIC DNA]</scope>
    <source>
        <strain evidence="2">JCM 18053</strain>
    </source>
</reference>
<accession>A0ABP9P4Z5</accession>
<dbReference type="Proteomes" id="UP001499852">
    <property type="component" value="Unassembled WGS sequence"/>
</dbReference>
<name>A0ABP9P4Z5_9BACT</name>